<feature type="domain" description="Peptidase M3A/M3B catalytic" evidence="7">
    <location>
        <begin position="202"/>
        <end position="581"/>
    </location>
</feature>
<dbReference type="RefSeq" id="WP_193500224.1">
    <property type="nucleotide sequence ID" value="NZ_JADCKC010000001.1"/>
</dbReference>
<dbReference type="CDD" id="cd09608">
    <property type="entry name" value="M3B_PepF"/>
    <property type="match status" value="1"/>
</dbReference>
<keyword evidence="10" id="KW-1185">Reference proteome</keyword>
<evidence type="ECO:0000259" key="8">
    <source>
        <dbReference type="Pfam" id="PF08439"/>
    </source>
</evidence>
<dbReference type="Pfam" id="PF01432">
    <property type="entry name" value="Peptidase_M3"/>
    <property type="match status" value="1"/>
</dbReference>
<evidence type="ECO:0000256" key="3">
    <source>
        <dbReference type="ARBA" id="ARBA00022801"/>
    </source>
</evidence>
<comment type="caution">
    <text evidence="9">The sequence shown here is derived from an EMBL/GenBank/DDBJ whole genome shotgun (WGS) entry which is preliminary data.</text>
</comment>
<dbReference type="InterPro" id="IPR013647">
    <property type="entry name" value="OligopepF_N_dom"/>
</dbReference>
<evidence type="ECO:0000313" key="9">
    <source>
        <dbReference type="EMBL" id="MBE5036954.1"/>
    </source>
</evidence>
<dbReference type="InterPro" id="IPR045090">
    <property type="entry name" value="Pept_M3A_M3B"/>
</dbReference>
<comment type="function">
    <text evidence="6">Has oligopeptidase activity and degrades a variety of small bioactive peptides.</text>
</comment>
<dbReference type="NCBIfam" id="TIGR00181">
    <property type="entry name" value="pepF"/>
    <property type="match status" value="1"/>
</dbReference>
<comment type="similarity">
    <text evidence="6">Belongs to the peptidase M3B family.</text>
</comment>
<proteinExistence type="inferred from homology"/>
<feature type="domain" description="Oligopeptidase F N-terminal" evidence="8">
    <location>
        <begin position="114"/>
        <end position="182"/>
    </location>
</feature>
<keyword evidence="1 6" id="KW-0645">Protease</keyword>
<dbReference type="InterPro" id="IPR004438">
    <property type="entry name" value="Peptidase_M3B"/>
</dbReference>
<dbReference type="PANTHER" id="PTHR11804">
    <property type="entry name" value="PROTEASE M3 THIMET OLIGOPEPTIDASE-RELATED"/>
    <property type="match status" value="1"/>
</dbReference>
<name>A0ABR9R1H2_9FIRM</name>
<dbReference type="EC" id="3.4.24.-" evidence="6"/>
<dbReference type="Gene3D" id="1.20.140.70">
    <property type="entry name" value="Oligopeptidase f, N-terminal domain"/>
    <property type="match status" value="1"/>
</dbReference>
<dbReference type="EMBL" id="JADCKC010000001">
    <property type="protein sequence ID" value="MBE5036954.1"/>
    <property type="molecule type" value="Genomic_DNA"/>
</dbReference>
<gene>
    <name evidence="9" type="primary">pepF</name>
    <name evidence="9" type="ORF">INF35_04040</name>
</gene>
<dbReference type="SUPFAM" id="SSF55486">
    <property type="entry name" value="Metalloproteases ('zincins'), catalytic domain"/>
    <property type="match status" value="1"/>
</dbReference>
<dbReference type="Gene3D" id="1.10.287.830">
    <property type="entry name" value="putative peptidase helix hairpin domain like"/>
    <property type="match status" value="1"/>
</dbReference>
<keyword evidence="5 6" id="KW-0482">Metalloprotease</keyword>
<keyword evidence="4 6" id="KW-0862">Zinc</keyword>
<evidence type="ECO:0000256" key="6">
    <source>
        <dbReference type="RuleBase" id="RU368091"/>
    </source>
</evidence>
<sequence length="602" mass="67988">MPEALKERSQIEEQYKWDLTRMYADDAAWEKALNEVDADIDAMAAYAGKLKDAATIRAWLDASTALDRKLSNLFCYSSLRRSEDTRAEDAQRMYARAMAKYVHAGEVTAFAEPEILALPEETLNAILADDQMEPYRFAFGDLLRRKPHTLSAAEEQLLASMGEVLSAPGEISDNLQDADLVFDSVKDGKGEEVEVTGSNYILLQSSDDRTLRENSFRSFYKGYRQHINTFGATYSANVKAAVVEAKARHYESSRAMSMAGENIPVSVYDNLVETVRKHLPAMYRYVALRKKILGVDELHYYDVYAPLVSESSASYTYPQAQQMVLDAVAPLGEEYVNQVKKAYADRWIDVFPNRGKSGGAYSSGTYDSDPYIMTNFTGTLDSVSTIAHEMGHSMHSWYTRQNQPAQYSNYTLFVAEVASTVNENLMIEQLLKDEQEPQARLRLLNQYLENFKGTVYRQVMFAEFEREAHAMAERGEALNPAALNALYRRLIVDYFGPELVVDDEVQYEWARIPHFYRPFYVYKYATGYSTAVALSEAILNEGEPAVKRYLEFLSMGGSAYPLDELRHAGVDLTTPAPVDAALCKFERILDDAEATLARMQNA</sequence>
<evidence type="ECO:0000256" key="4">
    <source>
        <dbReference type="ARBA" id="ARBA00022833"/>
    </source>
</evidence>
<comment type="cofactor">
    <cofactor evidence="6">
        <name>Zn(2+)</name>
        <dbReference type="ChEBI" id="CHEBI:29105"/>
    </cofactor>
    <text evidence="6">Binds 1 zinc ion.</text>
</comment>
<dbReference type="PANTHER" id="PTHR11804:SF84">
    <property type="entry name" value="SACCHAROLYSIN"/>
    <property type="match status" value="1"/>
</dbReference>
<evidence type="ECO:0000256" key="2">
    <source>
        <dbReference type="ARBA" id="ARBA00022723"/>
    </source>
</evidence>
<dbReference type="Pfam" id="PF08439">
    <property type="entry name" value="Peptidase_M3_N"/>
    <property type="match status" value="1"/>
</dbReference>
<dbReference type="Gene3D" id="1.10.1370.20">
    <property type="entry name" value="Oligoendopeptidase f, C-terminal domain"/>
    <property type="match status" value="1"/>
</dbReference>
<evidence type="ECO:0000259" key="7">
    <source>
        <dbReference type="Pfam" id="PF01432"/>
    </source>
</evidence>
<accession>A0ABR9R1H2</accession>
<dbReference type="InterPro" id="IPR042088">
    <property type="entry name" value="OligoPept_F_C"/>
</dbReference>
<organism evidence="9 10">
    <name type="scientific">Gemmiger gallinarum</name>
    <dbReference type="NCBI Taxonomy" id="2779354"/>
    <lineage>
        <taxon>Bacteria</taxon>
        <taxon>Bacillati</taxon>
        <taxon>Bacillota</taxon>
        <taxon>Clostridia</taxon>
        <taxon>Eubacteriales</taxon>
        <taxon>Gemmiger</taxon>
    </lineage>
</organism>
<dbReference type="InterPro" id="IPR001567">
    <property type="entry name" value="Pept_M3A_M3B_dom"/>
</dbReference>
<reference evidence="9 10" key="1">
    <citation type="submission" date="2020-10" db="EMBL/GenBank/DDBJ databases">
        <title>ChiBAC.</title>
        <authorList>
            <person name="Zenner C."/>
            <person name="Hitch T.C.A."/>
            <person name="Clavel T."/>
        </authorList>
    </citation>
    <scope>NUCLEOTIDE SEQUENCE [LARGE SCALE GENOMIC DNA]</scope>
    <source>
        <strain evidence="9 10">DSM 109015</strain>
    </source>
</reference>
<protein>
    <recommendedName>
        <fullName evidence="6">Oligopeptidase F</fullName>
        <ecNumber evidence="6">3.4.24.-</ecNumber>
    </recommendedName>
</protein>
<evidence type="ECO:0000256" key="5">
    <source>
        <dbReference type="ARBA" id="ARBA00023049"/>
    </source>
</evidence>
<keyword evidence="2 6" id="KW-0479">Metal-binding</keyword>
<evidence type="ECO:0000313" key="10">
    <source>
        <dbReference type="Proteomes" id="UP000768567"/>
    </source>
</evidence>
<evidence type="ECO:0000256" key="1">
    <source>
        <dbReference type="ARBA" id="ARBA00022670"/>
    </source>
</evidence>
<keyword evidence="3 6" id="KW-0378">Hydrolase</keyword>
<dbReference type="Proteomes" id="UP000768567">
    <property type="component" value="Unassembled WGS sequence"/>
</dbReference>